<name>A0A2S6FMQ9_9PSED</name>
<accession>A0A2S6FMQ9</accession>
<gene>
    <name evidence="1" type="ORF">CD175_12925</name>
</gene>
<organism evidence="1 2">
    <name type="scientific">Pseudomonas laurylsulfatiphila</name>
    <dbReference type="NCBI Taxonomy" id="2011015"/>
    <lineage>
        <taxon>Bacteria</taxon>
        <taxon>Pseudomonadati</taxon>
        <taxon>Pseudomonadota</taxon>
        <taxon>Gammaproteobacteria</taxon>
        <taxon>Pseudomonadales</taxon>
        <taxon>Pseudomonadaceae</taxon>
        <taxon>Pseudomonas</taxon>
    </lineage>
</organism>
<dbReference type="AlphaFoldDB" id="A0A2S6FMQ9"/>
<evidence type="ECO:0000313" key="2">
    <source>
        <dbReference type="Proteomes" id="UP000238541"/>
    </source>
</evidence>
<proteinExistence type="predicted"/>
<keyword evidence="2" id="KW-1185">Reference proteome</keyword>
<protein>
    <submittedName>
        <fullName evidence="1">Uncharacterized protein</fullName>
    </submittedName>
</protein>
<reference evidence="2" key="1">
    <citation type="submission" date="2017-06" db="EMBL/GenBank/DDBJ databases">
        <authorList>
            <person name="Furmanczyk E.M."/>
        </authorList>
    </citation>
    <scope>NUCLEOTIDE SEQUENCE [LARGE SCALE GENOMIC DNA]</scope>
    <source>
        <strain evidence="2">AP3_16</strain>
    </source>
</reference>
<dbReference type="Proteomes" id="UP000238541">
    <property type="component" value="Unassembled WGS sequence"/>
</dbReference>
<sequence>MVNRPDDLIDISKPIVRSPKSGGHYYSPLTVEIIRGEGGHYAANWFRIDFYWHGPQGLKGAPLSPYSLAMSPGPHKLDTRAEWSEDSREAESDWVFIDEFYVLTPPLTR</sequence>
<dbReference type="RefSeq" id="WP_104449241.1">
    <property type="nucleotide sequence ID" value="NZ_JBLZZR010000073.1"/>
</dbReference>
<evidence type="ECO:0000313" key="1">
    <source>
        <dbReference type="EMBL" id="PPK38696.1"/>
    </source>
</evidence>
<comment type="caution">
    <text evidence="1">The sequence shown here is derived from an EMBL/GenBank/DDBJ whole genome shotgun (WGS) entry which is preliminary data.</text>
</comment>
<dbReference type="EMBL" id="NIRS01000003">
    <property type="protein sequence ID" value="PPK38696.1"/>
    <property type="molecule type" value="Genomic_DNA"/>
</dbReference>